<evidence type="ECO:0000313" key="3">
    <source>
        <dbReference type="Proteomes" id="UP000051658"/>
    </source>
</evidence>
<dbReference type="EMBL" id="JQBS01000035">
    <property type="protein sequence ID" value="KRN54310.1"/>
    <property type="molecule type" value="Genomic_DNA"/>
</dbReference>
<keyword evidence="1" id="KW-0472">Membrane</keyword>
<dbReference type="GeneID" id="89588885"/>
<evidence type="ECO:0008006" key="4">
    <source>
        <dbReference type="Google" id="ProtNLM"/>
    </source>
</evidence>
<reference evidence="2 3" key="1">
    <citation type="journal article" date="2015" name="Genome Announc.">
        <title>Expanding the biotechnology potential of lactobacilli through comparative genomics of 213 strains and associated genera.</title>
        <authorList>
            <person name="Sun Z."/>
            <person name="Harris H.M."/>
            <person name="McCann A."/>
            <person name="Guo C."/>
            <person name="Argimon S."/>
            <person name="Zhang W."/>
            <person name="Yang X."/>
            <person name="Jeffery I.B."/>
            <person name="Cooney J.C."/>
            <person name="Kagawa T.F."/>
            <person name="Liu W."/>
            <person name="Song Y."/>
            <person name="Salvetti E."/>
            <person name="Wrobel A."/>
            <person name="Rasinkangas P."/>
            <person name="Parkhill J."/>
            <person name="Rea M.C."/>
            <person name="O'Sullivan O."/>
            <person name="Ritari J."/>
            <person name="Douillard F.P."/>
            <person name="Paul Ross R."/>
            <person name="Yang R."/>
            <person name="Briner A.E."/>
            <person name="Felis G.E."/>
            <person name="de Vos W.M."/>
            <person name="Barrangou R."/>
            <person name="Klaenhammer T.R."/>
            <person name="Caufield P.W."/>
            <person name="Cui Y."/>
            <person name="Zhang H."/>
            <person name="O'Toole P.W."/>
        </authorList>
    </citation>
    <scope>NUCLEOTIDE SEQUENCE [LARGE SCALE GENOMIC DNA]</scope>
    <source>
        <strain evidence="2 3">DSM 20623</strain>
    </source>
</reference>
<evidence type="ECO:0000313" key="2">
    <source>
        <dbReference type="EMBL" id="KRN54310.1"/>
    </source>
</evidence>
<accession>A0A0R2HRV3</accession>
<dbReference type="GO" id="GO:0022857">
    <property type="term" value="F:transmembrane transporter activity"/>
    <property type="evidence" value="ECO:0007669"/>
    <property type="project" value="InterPro"/>
</dbReference>
<protein>
    <recommendedName>
        <fullName evidence="4">Integral membrane protein</fullName>
    </recommendedName>
</protein>
<sequence length="198" mass="21468">MFNQSKKTYQIAILGMLTAIVLIQNFVPVVGYIPIPPINPTIIHITVIIAALTLGYKNGMILGLVWGVACIIRAFTTPTSPLDILFFTNPIIAIIPRILVGFVAGYVYQLLKKTKLLDSISMIISAVLASLTNTIFVLLFIYLFYRVEYASFLNVDQGKLIGIMGIVIVTSGVAEAVAAGIIAPIVAKALKQFVPTKN</sequence>
<proteinExistence type="predicted"/>
<dbReference type="AlphaFoldDB" id="A0A0R2HRV3"/>
<feature type="transmembrane region" description="Helical" evidence="1">
    <location>
        <begin position="84"/>
        <end position="108"/>
    </location>
</feature>
<dbReference type="InterPro" id="IPR024529">
    <property type="entry name" value="ECF_trnsprt_substrate-spec"/>
</dbReference>
<name>A0A0R2HRV3_CARDV</name>
<keyword evidence="1" id="KW-1133">Transmembrane helix</keyword>
<dbReference type="eggNOG" id="COG4684">
    <property type="taxonomic scope" value="Bacteria"/>
</dbReference>
<feature type="transmembrane region" description="Helical" evidence="1">
    <location>
        <begin position="160"/>
        <end position="187"/>
    </location>
</feature>
<comment type="caution">
    <text evidence="2">The sequence shown here is derived from an EMBL/GenBank/DDBJ whole genome shotgun (WGS) entry which is preliminary data.</text>
</comment>
<feature type="transmembrane region" description="Helical" evidence="1">
    <location>
        <begin position="120"/>
        <end position="145"/>
    </location>
</feature>
<keyword evidence="1" id="KW-0812">Transmembrane</keyword>
<dbReference type="PATRIC" id="fig|1449336.4.peg.1927"/>
<feature type="transmembrane region" description="Helical" evidence="1">
    <location>
        <begin position="61"/>
        <end position="78"/>
    </location>
</feature>
<organism evidence="2 3">
    <name type="scientific">Carnobacterium divergens DSM 20623</name>
    <dbReference type="NCBI Taxonomy" id="1449336"/>
    <lineage>
        <taxon>Bacteria</taxon>
        <taxon>Bacillati</taxon>
        <taxon>Bacillota</taxon>
        <taxon>Bacilli</taxon>
        <taxon>Lactobacillales</taxon>
        <taxon>Carnobacteriaceae</taxon>
        <taxon>Carnobacterium</taxon>
    </lineage>
</organism>
<dbReference type="RefSeq" id="WP_034569699.1">
    <property type="nucleotide sequence ID" value="NZ_JQBS01000035.1"/>
</dbReference>
<feature type="transmembrane region" description="Helical" evidence="1">
    <location>
        <begin position="12"/>
        <end position="32"/>
    </location>
</feature>
<dbReference type="Pfam" id="PF12822">
    <property type="entry name" value="ECF_trnsprt"/>
    <property type="match status" value="1"/>
</dbReference>
<dbReference type="Proteomes" id="UP000051658">
    <property type="component" value="Unassembled WGS sequence"/>
</dbReference>
<keyword evidence="3" id="KW-1185">Reference proteome</keyword>
<gene>
    <name evidence="2" type="ORF">IV74_GL001891</name>
</gene>
<dbReference type="Gene3D" id="1.10.1760.20">
    <property type="match status" value="1"/>
</dbReference>
<evidence type="ECO:0000256" key="1">
    <source>
        <dbReference type="SAM" id="Phobius"/>
    </source>
</evidence>